<dbReference type="GO" id="GO:0004888">
    <property type="term" value="F:transmembrane signaling receptor activity"/>
    <property type="evidence" value="ECO:0007669"/>
    <property type="project" value="TreeGrafter"/>
</dbReference>
<keyword evidence="4" id="KW-0732">Signal</keyword>
<dbReference type="OrthoDB" id="8920197at2759"/>
<dbReference type="InterPro" id="IPR036179">
    <property type="entry name" value="Ig-like_dom_sf"/>
</dbReference>
<name>A0A3B3RHU0_9TELE</name>
<evidence type="ECO:0000256" key="2">
    <source>
        <dbReference type="ARBA" id="ARBA00022692"/>
    </source>
</evidence>
<sequence>MDPLMLLFLLIAGLTGADSVSSVGRVSVQSGGSVTIPCSYDGRYKTHVKYWCRGSGWSSCTYIVRSDSPQKDEVSISDDPDQSVFTVTMNNLTAGDSGYYWCGVEISRGSAVGTRIYLSVTEGSPGLSVDKQEMTGVEGDSVSVQCRYEYYYRELSWCKMGGSCASEGSGSLDGRPVLITDDTVNKVFSVTMRGLERKDTGWYWCDNGNQQIPVHITVNQRTTTTTSTEQTIRASAAVSTTKMVLQTVSVHDEEGENNEKQKWEQVLDAALKAGTGVLYLICTIIAIQLHWSSCKKRGTNQREAEGGANTNHGS</sequence>
<dbReference type="InterPro" id="IPR007110">
    <property type="entry name" value="Ig-like_dom"/>
</dbReference>
<feature type="signal peptide" evidence="4">
    <location>
        <begin position="1"/>
        <end position="17"/>
    </location>
</feature>
<evidence type="ECO:0000313" key="6">
    <source>
        <dbReference type="Ensembl" id="ENSPKIP00000018177.1"/>
    </source>
</evidence>
<keyword evidence="7" id="KW-1185">Reference proteome</keyword>
<feature type="domain" description="Ig-like" evidence="5">
    <location>
        <begin position="3"/>
        <end position="121"/>
    </location>
</feature>
<evidence type="ECO:0000259" key="5">
    <source>
        <dbReference type="PROSITE" id="PS50835"/>
    </source>
</evidence>
<dbReference type="KEGG" id="pki:111832846"/>
<organism evidence="6 7">
    <name type="scientific">Paramormyrops kingsleyae</name>
    <dbReference type="NCBI Taxonomy" id="1676925"/>
    <lineage>
        <taxon>Eukaryota</taxon>
        <taxon>Metazoa</taxon>
        <taxon>Chordata</taxon>
        <taxon>Craniata</taxon>
        <taxon>Vertebrata</taxon>
        <taxon>Euteleostomi</taxon>
        <taxon>Actinopterygii</taxon>
        <taxon>Neopterygii</taxon>
        <taxon>Teleostei</taxon>
        <taxon>Osteoglossocephala</taxon>
        <taxon>Osteoglossomorpha</taxon>
        <taxon>Osteoglossiformes</taxon>
        <taxon>Mormyridae</taxon>
        <taxon>Paramormyrops</taxon>
    </lineage>
</organism>
<evidence type="ECO:0000256" key="1">
    <source>
        <dbReference type="ARBA" id="ARBA00004370"/>
    </source>
</evidence>
<evidence type="ECO:0000256" key="3">
    <source>
        <dbReference type="ARBA" id="ARBA00023136"/>
    </source>
</evidence>
<dbReference type="PANTHER" id="PTHR11860">
    <property type="entry name" value="POLYMERIC-IMMUNOGLOBULIN RECEPTOR"/>
    <property type="match status" value="1"/>
</dbReference>
<comment type="subcellular location">
    <subcellularLocation>
        <location evidence="1">Membrane</location>
    </subcellularLocation>
</comment>
<dbReference type="Pfam" id="PF07686">
    <property type="entry name" value="V-set"/>
    <property type="match status" value="2"/>
</dbReference>
<accession>A0A3B3RHU0</accession>
<dbReference type="SMART" id="SM00409">
    <property type="entry name" value="IG"/>
    <property type="match status" value="2"/>
</dbReference>
<dbReference type="GO" id="GO:0005886">
    <property type="term" value="C:plasma membrane"/>
    <property type="evidence" value="ECO:0007669"/>
    <property type="project" value="TreeGrafter"/>
</dbReference>
<evidence type="ECO:0000313" key="7">
    <source>
        <dbReference type="Proteomes" id="UP000261540"/>
    </source>
</evidence>
<dbReference type="InterPro" id="IPR003599">
    <property type="entry name" value="Ig_sub"/>
</dbReference>
<dbReference type="GeneTree" id="ENSGT00950000182977"/>
<dbReference type="AlphaFoldDB" id="A0A3B3RHU0"/>
<reference evidence="6" key="1">
    <citation type="submission" date="2025-08" db="UniProtKB">
        <authorList>
            <consortium name="Ensembl"/>
        </authorList>
    </citation>
    <scope>IDENTIFICATION</scope>
</reference>
<reference evidence="6" key="2">
    <citation type="submission" date="2025-09" db="UniProtKB">
        <authorList>
            <consortium name="Ensembl"/>
        </authorList>
    </citation>
    <scope>IDENTIFICATION</scope>
</reference>
<keyword evidence="2" id="KW-0812">Transmembrane</keyword>
<dbReference type="InterPro" id="IPR013106">
    <property type="entry name" value="Ig_V-set"/>
</dbReference>
<protein>
    <submittedName>
        <fullName evidence="6">CMRF35-like molecule 3</fullName>
    </submittedName>
</protein>
<proteinExistence type="predicted"/>
<dbReference type="Proteomes" id="UP000261540">
    <property type="component" value="Unplaced"/>
</dbReference>
<dbReference type="SUPFAM" id="SSF48726">
    <property type="entry name" value="Immunoglobulin"/>
    <property type="match status" value="2"/>
</dbReference>
<dbReference type="Ensembl" id="ENSPKIT00000042707.1">
    <property type="protein sequence ID" value="ENSPKIP00000018177.1"/>
    <property type="gene ID" value="ENSPKIG00000003835.1"/>
</dbReference>
<evidence type="ECO:0000256" key="4">
    <source>
        <dbReference type="SAM" id="SignalP"/>
    </source>
</evidence>
<dbReference type="InterPro" id="IPR050671">
    <property type="entry name" value="CD300_family_receptors"/>
</dbReference>
<dbReference type="PANTHER" id="PTHR11860:SF87">
    <property type="entry name" value="CMRF35-LIKE MOLECULE 8"/>
    <property type="match status" value="1"/>
</dbReference>
<dbReference type="Gene3D" id="2.60.40.10">
    <property type="entry name" value="Immunoglobulins"/>
    <property type="match status" value="2"/>
</dbReference>
<keyword evidence="3" id="KW-0472">Membrane</keyword>
<feature type="domain" description="Ig-like" evidence="5">
    <location>
        <begin position="125"/>
        <end position="224"/>
    </location>
</feature>
<dbReference type="InterPro" id="IPR013783">
    <property type="entry name" value="Ig-like_fold"/>
</dbReference>
<feature type="chain" id="PRO_5017243352" evidence="4">
    <location>
        <begin position="18"/>
        <end position="314"/>
    </location>
</feature>
<dbReference type="CDD" id="cd05716">
    <property type="entry name" value="IgV_pIgR_like"/>
    <property type="match status" value="1"/>
</dbReference>
<dbReference type="PROSITE" id="PS50835">
    <property type="entry name" value="IG_LIKE"/>
    <property type="match status" value="2"/>
</dbReference>